<feature type="domain" description="Uroporphyrinogen decarboxylase (URO-D)" evidence="1">
    <location>
        <begin position="151"/>
        <end position="378"/>
    </location>
</feature>
<evidence type="ECO:0000313" key="3">
    <source>
        <dbReference type="Proteomes" id="UP000266441"/>
    </source>
</evidence>
<proteinExistence type="predicted"/>
<dbReference type="RefSeq" id="WP_119349937.1">
    <property type="nucleotide sequence ID" value="NZ_QWET01000007.1"/>
</dbReference>
<dbReference type="InterPro" id="IPR038071">
    <property type="entry name" value="UROD/MetE-like_sf"/>
</dbReference>
<dbReference type="Gene3D" id="3.20.20.210">
    <property type="match status" value="1"/>
</dbReference>
<evidence type="ECO:0000259" key="1">
    <source>
        <dbReference type="Pfam" id="PF01208"/>
    </source>
</evidence>
<keyword evidence="3" id="KW-1185">Reference proteome</keyword>
<dbReference type="InterPro" id="IPR052024">
    <property type="entry name" value="Methanogen_methyltrans"/>
</dbReference>
<accession>A0A399D2V9</accession>
<evidence type="ECO:0000313" key="2">
    <source>
        <dbReference type="EMBL" id="RIH65012.1"/>
    </source>
</evidence>
<dbReference type="AlphaFoldDB" id="A0A399D2V9"/>
<dbReference type="GO" id="GO:0006779">
    <property type="term" value="P:porphyrin-containing compound biosynthetic process"/>
    <property type="evidence" value="ECO:0007669"/>
    <property type="project" value="InterPro"/>
</dbReference>
<dbReference type="PANTHER" id="PTHR47099">
    <property type="entry name" value="METHYLCOBAMIDE:COM METHYLTRANSFERASE MTBA"/>
    <property type="match status" value="1"/>
</dbReference>
<reference evidence="2 3" key="1">
    <citation type="journal article" date="2015" name="Int. J. Syst. Evol. Microbiol.">
        <title>Mariniphaga sediminis sp. nov., isolated from coastal sediment.</title>
        <authorList>
            <person name="Wang F.Q."/>
            <person name="Shen Q.Y."/>
            <person name="Chen G.J."/>
            <person name="Du Z.J."/>
        </authorList>
    </citation>
    <scope>NUCLEOTIDE SEQUENCE [LARGE SCALE GENOMIC DNA]</scope>
    <source>
        <strain evidence="2 3">SY21</strain>
    </source>
</reference>
<dbReference type="PANTHER" id="PTHR47099:SF1">
    <property type="entry name" value="METHYLCOBAMIDE:COM METHYLTRANSFERASE MTBA"/>
    <property type="match status" value="1"/>
</dbReference>
<dbReference type="SUPFAM" id="SSF51726">
    <property type="entry name" value="UROD/MetE-like"/>
    <property type="match status" value="1"/>
</dbReference>
<sequence length="381" mass="43462">MKLTSKERVNNAMNLQKPDRVPLMCQFSIGSMLQQLKPDPVEFWYNKNVFADGLVELCRRFKFDGILVSLHGHSEYWNKELKEREVLDGGKQKLVFENRTEVHSFDDLPFVTFLEDKKEFDIEELDVENDIPSVIDYIPVSNNLYFQLDTSNLFEIFDIVYQKVGEEYSIHGEITSPFDYFLDLLGHQNGLISLIMAPEKCKLILDRYTNGILDIAIKMCKKNIDAIKISSPFAGMGFISSEQYQEFVLPYEQKIISAIRQKGKHAYIHTCGSIGDRLELMRQSNTSGLECLDPPPIGNVDLSDAFKRIGDDLFIKGNIDSVNSLLFADDKKASNDVRQIIEIGKTKGKGFILSTACSIAPMVSKERLLMLSQMVEKYGQY</sequence>
<dbReference type="Proteomes" id="UP000266441">
    <property type="component" value="Unassembled WGS sequence"/>
</dbReference>
<comment type="caution">
    <text evidence="2">The sequence shown here is derived from an EMBL/GenBank/DDBJ whole genome shotgun (WGS) entry which is preliminary data.</text>
</comment>
<gene>
    <name evidence="2" type="ORF">D1164_10510</name>
</gene>
<dbReference type="Pfam" id="PF01208">
    <property type="entry name" value="URO-D"/>
    <property type="match status" value="1"/>
</dbReference>
<dbReference type="InterPro" id="IPR000257">
    <property type="entry name" value="Uroporphyrinogen_deCOase"/>
</dbReference>
<dbReference type="EMBL" id="QWET01000007">
    <property type="protein sequence ID" value="RIH65012.1"/>
    <property type="molecule type" value="Genomic_DNA"/>
</dbReference>
<dbReference type="GO" id="GO:0004853">
    <property type="term" value="F:uroporphyrinogen decarboxylase activity"/>
    <property type="evidence" value="ECO:0007669"/>
    <property type="project" value="InterPro"/>
</dbReference>
<name>A0A399D2V9_9BACT</name>
<organism evidence="2 3">
    <name type="scientific">Mariniphaga sediminis</name>
    <dbReference type="NCBI Taxonomy" id="1628158"/>
    <lineage>
        <taxon>Bacteria</taxon>
        <taxon>Pseudomonadati</taxon>
        <taxon>Bacteroidota</taxon>
        <taxon>Bacteroidia</taxon>
        <taxon>Marinilabiliales</taxon>
        <taxon>Prolixibacteraceae</taxon>
        <taxon>Mariniphaga</taxon>
    </lineage>
</organism>
<dbReference type="OrthoDB" id="9780425at2"/>
<protein>
    <recommendedName>
        <fullName evidence="1">Uroporphyrinogen decarboxylase (URO-D) domain-containing protein</fullName>
    </recommendedName>
</protein>